<name>A0A3M2U952_PSEYM</name>
<dbReference type="EMBL" id="RBNL01004817">
    <property type="protein sequence ID" value="RML22918.1"/>
    <property type="molecule type" value="Genomic_DNA"/>
</dbReference>
<evidence type="ECO:0000256" key="4">
    <source>
        <dbReference type="ARBA" id="ARBA00022842"/>
    </source>
</evidence>
<proteinExistence type="predicted"/>
<keyword evidence="3" id="KW-0479">Metal-binding</keyword>
<dbReference type="PANTHER" id="PTHR42979">
    <property type="entry name" value="3-ISOPROPYLMALATE DEHYDROGENASE"/>
    <property type="match status" value="1"/>
</dbReference>
<evidence type="ECO:0000313" key="9">
    <source>
        <dbReference type="EMBL" id="RML22918.1"/>
    </source>
</evidence>
<keyword evidence="7" id="KW-0100">Branched-chain amino acid biosynthesis</keyword>
<sequence>MLPSASLDTANKGMYEPCHGSAPDIAGQGIANPLATILSVSMMLRYSFNLTAAADAIEQAVSLVLDQGIRTGDIWSEGKVKVGTKEMGDAVVAALRNL</sequence>
<dbReference type="InterPro" id="IPR024084">
    <property type="entry name" value="IsoPropMal-DH-like_dom"/>
</dbReference>
<dbReference type="AlphaFoldDB" id="A0A3M2U952"/>
<dbReference type="PANTHER" id="PTHR42979:SF1">
    <property type="entry name" value="3-ISOPROPYLMALATE DEHYDROGENASE"/>
    <property type="match status" value="1"/>
</dbReference>
<keyword evidence="1" id="KW-0432">Leucine biosynthesis</keyword>
<evidence type="ECO:0000256" key="2">
    <source>
        <dbReference type="ARBA" id="ARBA00022605"/>
    </source>
</evidence>
<comment type="caution">
    <text evidence="9">The sequence shown here is derived from an EMBL/GenBank/DDBJ whole genome shotgun (WGS) entry which is preliminary data.</text>
</comment>
<keyword evidence="5" id="KW-0560">Oxidoreductase</keyword>
<dbReference type="SMART" id="SM01329">
    <property type="entry name" value="Iso_dh"/>
    <property type="match status" value="1"/>
</dbReference>
<keyword evidence="2" id="KW-0028">Amino-acid biosynthesis</keyword>
<organism evidence="9 10">
    <name type="scientific">Pseudomonas syringae pv. maculicola</name>
    <dbReference type="NCBI Taxonomy" id="59511"/>
    <lineage>
        <taxon>Bacteria</taxon>
        <taxon>Pseudomonadati</taxon>
        <taxon>Pseudomonadota</taxon>
        <taxon>Gammaproteobacteria</taxon>
        <taxon>Pseudomonadales</taxon>
        <taxon>Pseudomonadaceae</taxon>
        <taxon>Pseudomonas</taxon>
    </lineage>
</organism>
<evidence type="ECO:0000256" key="3">
    <source>
        <dbReference type="ARBA" id="ARBA00022723"/>
    </source>
</evidence>
<evidence type="ECO:0000256" key="5">
    <source>
        <dbReference type="ARBA" id="ARBA00023002"/>
    </source>
</evidence>
<protein>
    <recommendedName>
        <fullName evidence="8">Isopropylmalate dehydrogenase-like domain-containing protein</fullName>
    </recommendedName>
</protein>
<dbReference type="Proteomes" id="UP000282378">
    <property type="component" value="Unassembled WGS sequence"/>
</dbReference>
<dbReference type="GO" id="GO:0046872">
    <property type="term" value="F:metal ion binding"/>
    <property type="evidence" value="ECO:0007669"/>
    <property type="project" value="UniProtKB-KW"/>
</dbReference>
<keyword evidence="6" id="KW-0520">NAD</keyword>
<dbReference type="GO" id="GO:0005829">
    <property type="term" value="C:cytosol"/>
    <property type="evidence" value="ECO:0007669"/>
    <property type="project" value="TreeGrafter"/>
</dbReference>
<evidence type="ECO:0000256" key="1">
    <source>
        <dbReference type="ARBA" id="ARBA00022430"/>
    </source>
</evidence>
<feature type="domain" description="Isopropylmalate dehydrogenase-like" evidence="8">
    <location>
        <begin position="1"/>
        <end position="91"/>
    </location>
</feature>
<evidence type="ECO:0000256" key="6">
    <source>
        <dbReference type="ARBA" id="ARBA00023027"/>
    </source>
</evidence>
<dbReference type="InterPro" id="IPR004429">
    <property type="entry name" value="Isopropylmalate_DH"/>
</dbReference>
<dbReference type="GO" id="GO:0009098">
    <property type="term" value="P:L-leucine biosynthetic process"/>
    <property type="evidence" value="ECO:0007669"/>
    <property type="project" value="UniProtKB-KW"/>
</dbReference>
<dbReference type="Gene3D" id="3.40.718.10">
    <property type="entry name" value="Isopropylmalate Dehydrogenase"/>
    <property type="match status" value="1"/>
</dbReference>
<evidence type="ECO:0000256" key="7">
    <source>
        <dbReference type="ARBA" id="ARBA00023304"/>
    </source>
</evidence>
<dbReference type="Pfam" id="PF00180">
    <property type="entry name" value="Iso_dh"/>
    <property type="match status" value="1"/>
</dbReference>
<gene>
    <name evidence="9" type="ORF">APX70_200341</name>
</gene>
<dbReference type="SUPFAM" id="SSF53659">
    <property type="entry name" value="Isocitrate/Isopropylmalate dehydrogenase-like"/>
    <property type="match status" value="1"/>
</dbReference>
<accession>A0A3M2U952</accession>
<evidence type="ECO:0000259" key="8">
    <source>
        <dbReference type="SMART" id="SM01329"/>
    </source>
</evidence>
<evidence type="ECO:0000313" key="10">
    <source>
        <dbReference type="Proteomes" id="UP000282378"/>
    </source>
</evidence>
<dbReference type="GO" id="GO:0003862">
    <property type="term" value="F:3-isopropylmalate dehydrogenase activity"/>
    <property type="evidence" value="ECO:0007669"/>
    <property type="project" value="InterPro"/>
</dbReference>
<keyword evidence="4" id="KW-0460">Magnesium</keyword>
<reference evidence="9 10" key="1">
    <citation type="submission" date="2018-08" db="EMBL/GenBank/DDBJ databases">
        <title>Recombination of ecologically and evolutionarily significant loci maintains genetic cohesion in the Pseudomonas syringae species complex.</title>
        <authorList>
            <person name="Dillon M."/>
            <person name="Thakur S."/>
            <person name="Almeida R.N.D."/>
            <person name="Weir B.S."/>
            <person name="Guttman D.S."/>
        </authorList>
    </citation>
    <scope>NUCLEOTIDE SEQUENCE [LARGE SCALE GENOMIC DNA]</scope>
    <source>
        <strain evidence="9 10">88_10</strain>
    </source>
</reference>